<evidence type="ECO:0000256" key="1">
    <source>
        <dbReference type="SAM" id="Phobius"/>
    </source>
</evidence>
<protein>
    <submittedName>
        <fullName evidence="2">Unannotated protein</fullName>
    </submittedName>
</protein>
<feature type="transmembrane region" description="Helical" evidence="1">
    <location>
        <begin position="21"/>
        <end position="47"/>
    </location>
</feature>
<feature type="transmembrane region" description="Helical" evidence="1">
    <location>
        <begin position="260"/>
        <end position="283"/>
    </location>
</feature>
<dbReference type="AlphaFoldDB" id="A0A6J6GSF6"/>
<organism evidence="2">
    <name type="scientific">freshwater metagenome</name>
    <dbReference type="NCBI Taxonomy" id="449393"/>
    <lineage>
        <taxon>unclassified sequences</taxon>
        <taxon>metagenomes</taxon>
        <taxon>ecological metagenomes</taxon>
    </lineage>
</organism>
<keyword evidence="1" id="KW-0812">Transmembrane</keyword>
<sequence length="289" mass="30894">METNSPVISEAKVSTHLPRRITAVLCGGLGVLLLCLGLMASVLIGFVSSSEAAKKTTIHVVEQPEVQDYLITEIVKDIEDKANPVEKIVLIFAHNKIVTALHKVFAKPEIHNLAGDAAAKAYSVYVDNEPTTEIDISPISKAVVAAVIGTDKRLKFADNLELDPIKVTRSKNDFDYGALRDSIQKGTWLFIVLGLLLQVAAWFLAIADRAKKVQRLGIRVGVFGAAFIAGVVILRNQIPDMAGANEVIATSIVDLVSSPVITRFIILTVLGVAAAATGTLMSASDENQG</sequence>
<feature type="transmembrane region" description="Helical" evidence="1">
    <location>
        <begin position="216"/>
        <end position="234"/>
    </location>
</feature>
<keyword evidence="1" id="KW-1133">Transmembrane helix</keyword>
<keyword evidence="1" id="KW-0472">Membrane</keyword>
<evidence type="ECO:0000313" key="2">
    <source>
        <dbReference type="EMBL" id="CAB4604221.1"/>
    </source>
</evidence>
<dbReference type="EMBL" id="CAEZUL010000114">
    <property type="protein sequence ID" value="CAB4604221.1"/>
    <property type="molecule type" value="Genomic_DNA"/>
</dbReference>
<name>A0A6J6GSF6_9ZZZZ</name>
<reference evidence="2" key="1">
    <citation type="submission" date="2020-05" db="EMBL/GenBank/DDBJ databases">
        <authorList>
            <person name="Chiriac C."/>
            <person name="Salcher M."/>
            <person name="Ghai R."/>
            <person name="Kavagutti S V."/>
        </authorList>
    </citation>
    <scope>NUCLEOTIDE SEQUENCE</scope>
</reference>
<accession>A0A6J6GSF6</accession>
<proteinExistence type="predicted"/>
<feature type="transmembrane region" description="Helical" evidence="1">
    <location>
        <begin position="188"/>
        <end position="207"/>
    </location>
</feature>
<gene>
    <name evidence="2" type="ORF">UFOPK1808_00986</name>
</gene>